<comment type="subcellular location">
    <subcellularLocation>
        <location evidence="1">Cell membrane</location>
        <topology evidence="1">Multi-pass membrane protein</topology>
    </subcellularLocation>
</comment>
<dbReference type="Gene3D" id="3.30.870.10">
    <property type="entry name" value="Endonuclease Chain A"/>
    <property type="match status" value="2"/>
</dbReference>
<sequence length="481" mass="52524">MDIAWQAQLRFLIPALAATLAAAAAVIHILLHKRDSRGAFGWIAVCLLFPLFGPVLYAVFGINRVQIRAQRLDQRATHALGQRAPGVDSGHTRRTPAVPESLTGLAAAADQLAAVPLVAGNELAVLHHGDQAYPAMLTAIEQAERYVYLATYIFETDSTGRQFVAALGRAVARGVDVRVMLDGFGEYYAWPRRRAGGLLRRQGVSVARFLAPSLLPPSLRINLRNHRKILVVDGIRGFTGGMNIGDRHVGAARRPRRVDDMHFALAGPVVHQMETVFLADWAFVTGERTAAGDSAAARGSATCRVIDDGPTEDPDRIALLLSAAVATARERVLIMTPYFLPSAGLIAALQAAALRGLDVSIVLPAANNLPYVHWASRHGLRELLVRGVKIYYQPAPFVHSKLFVVDDGYALIGSANLDPRSLRLNFEMQVEVYDRGFVAELADHLAGRIEASRRYTAADFDQRSLPVRLRDAVAWLFTPYL</sequence>
<keyword evidence="2" id="KW-1003">Cell membrane</keyword>
<name>A0ABU3B7W3_9GAMM</name>
<protein>
    <recommendedName>
        <fullName evidence="12">Cardiolipin synthase</fullName>
        <ecNumber evidence="12">2.7.8.-</ecNumber>
    </recommendedName>
</protein>
<reference evidence="15 16" key="1">
    <citation type="submission" date="2023-09" db="EMBL/GenBank/DDBJ databases">
        <authorList>
            <person name="Rey-Velasco X."/>
        </authorList>
    </citation>
    <scope>NUCLEOTIDE SEQUENCE [LARGE SCALE GENOMIC DNA]</scope>
    <source>
        <strain evidence="15 16">P385</strain>
    </source>
</reference>
<organism evidence="15 16">
    <name type="scientific">Spectribacter acetivorans</name>
    <dbReference type="NCBI Taxonomy" id="3075603"/>
    <lineage>
        <taxon>Bacteria</taxon>
        <taxon>Pseudomonadati</taxon>
        <taxon>Pseudomonadota</taxon>
        <taxon>Gammaproteobacteria</taxon>
        <taxon>Salinisphaerales</taxon>
        <taxon>Salinisphaeraceae</taxon>
        <taxon>Spectribacter</taxon>
    </lineage>
</organism>
<evidence type="ECO:0000256" key="1">
    <source>
        <dbReference type="ARBA" id="ARBA00004651"/>
    </source>
</evidence>
<dbReference type="EC" id="2.7.8.-" evidence="12"/>
<dbReference type="SMART" id="SM00155">
    <property type="entry name" value="PLDc"/>
    <property type="match status" value="2"/>
</dbReference>
<feature type="transmembrane region" description="Helical" evidence="13">
    <location>
        <begin position="38"/>
        <end position="60"/>
    </location>
</feature>
<evidence type="ECO:0000256" key="3">
    <source>
        <dbReference type="ARBA" id="ARBA00022516"/>
    </source>
</evidence>
<evidence type="ECO:0000256" key="12">
    <source>
        <dbReference type="NCBIfam" id="TIGR04265"/>
    </source>
</evidence>
<evidence type="ECO:0000256" key="10">
    <source>
        <dbReference type="ARBA" id="ARBA00023209"/>
    </source>
</evidence>
<dbReference type="PANTHER" id="PTHR21248:SF22">
    <property type="entry name" value="PHOSPHOLIPASE D"/>
    <property type="match status" value="1"/>
</dbReference>
<feature type="domain" description="PLD phosphodiesterase" evidence="14">
    <location>
        <begin position="221"/>
        <end position="248"/>
    </location>
</feature>
<dbReference type="Pfam" id="PF13396">
    <property type="entry name" value="PLDc_N"/>
    <property type="match status" value="1"/>
</dbReference>
<keyword evidence="6" id="KW-0677">Repeat</keyword>
<dbReference type="Proteomes" id="UP001259982">
    <property type="component" value="Unassembled WGS sequence"/>
</dbReference>
<keyword evidence="5 13" id="KW-0812">Transmembrane</keyword>
<evidence type="ECO:0000256" key="11">
    <source>
        <dbReference type="ARBA" id="ARBA00023264"/>
    </source>
</evidence>
<evidence type="ECO:0000256" key="6">
    <source>
        <dbReference type="ARBA" id="ARBA00022737"/>
    </source>
</evidence>
<feature type="transmembrane region" description="Helical" evidence="13">
    <location>
        <begin position="12"/>
        <end position="31"/>
    </location>
</feature>
<dbReference type="InterPro" id="IPR001736">
    <property type="entry name" value="PLipase_D/transphosphatidylase"/>
</dbReference>
<dbReference type="InterPro" id="IPR027379">
    <property type="entry name" value="CLS_N"/>
</dbReference>
<keyword evidence="8" id="KW-0443">Lipid metabolism</keyword>
<proteinExistence type="predicted"/>
<dbReference type="EMBL" id="JAVRHY010000005">
    <property type="protein sequence ID" value="MDT0618165.1"/>
    <property type="molecule type" value="Genomic_DNA"/>
</dbReference>
<keyword evidence="9 13" id="KW-0472">Membrane</keyword>
<evidence type="ECO:0000256" key="9">
    <source>
        <dbReference type="ARBA" id="ARBA00023136"/>
    </source>
</evidence>
<evidence type="ECO:0000256" key="13">
    <source>
        <dbReference type="SAM" id="Phobius"/>
    </source>
</evidence>
<feature type="domain" description="PLD phosphodiesterase" evidence="14">
    <location>
        <begin position="394"/>
        <end position="421"/>
    </location>
</feature>
<keyword evidence="10" id="KW-0594">Phospholipid biosynthesis</keyword>
<evidence type="ECO:0000256" key="5">
    <source>
        <dbReference type="ARBA" id="ARBA00022692"/>
    </source>
</evidence>
<evidence type="ECO:0000259" key="14">
    <source>
        <dbReference type="PROSITE" id="PS50035"/>
    </source>
</evidence>
<dbReference type="InterPro" id="IPR022924">
    <property type="entry name" value="Cardiolipin_synthase"/>
</dbReference>
<evidence type="ECO:0000256" key="2">
    <source>
        <dbReference type="ARBA" id="ARBA00022475"/>
    </source>
</evidence>
<evidence type="ECO:0000313" key="16">
    <source>
        <dbReference type="Proteomes" id="UP001259982"/>
    </source>
</evidence>
<evidence type="ECO:0000256" key="4">
    <source>
        <dbReference type="ARBA" id="ARBA00022679"/>
    </source>
</evidence>
<keyword evidence="11" id="KW-1208">Phospholipid metabolism</keyword>
<evidence type="ECO:0000256" key="7">
    <source>
        <dbReference type="ARBA" id="ARBA00022989"/>
    </source>
</evidence>
<keyword evidence="7 13" id="KW-1133">Transmembrane helix</keyword>
<keyword evidence="16" id="KW-1185">Reference proteome</keyword>
<dbReference type="InterPro" id="IPR025202">
    <property type="entry name" value="PLD-like_dom"/>
</dbReference>
<dbReference type="PANTHER" id="PTHR21248">
    <property type="entry name" value="CARDIOLIPIN SYNTHASE"/>
    <property type="match status" value="1"/>
</dbReference>
<comment type="caution">
    <text evidence="15">The sequence shown here is derived from an EMBL/GenBank/DDBJ whole genome shotgun (WGS) entry which is preliminary data.</text>
</comment>
<dbReference type="Pfam" id="PF13091">
    <property type="entry name" value="PLDc_2"/>
    <property type="match status" value="2"/>
</dbReference>
<dbReference type="PROSITE" id="PS50035">
    <property type="entry name" value="PLD"/>
    <property type="match status" value="2"/>
</dbReference>
<dbReference type="NCBIfam" id="TIGR04265">
    <property type="entry name" value="bac_cardiolipin"/>
    <property type="match status" value="1"/>
</dbReference>
<evidence type="ECO:0000313" key="15">
    <source>
        <dbReference type="EMBL" id="MDT0618165.1"/>
    </source>
</evidence>
<evidence type="ECO:0000256" key="8">
    <source>
        <dbReference type="ARBA" id="ARBA00023098"/>
    </source>
</evidence>
<dbReference type="CDD" id="cd09157">
    <property type="entry name" value="PLDc_CLS_unchar2_1"/>
    <property type="match status" value="1"/>
</dbReference>
<keyword evidence="4" id="KW-0808">Transferase</keyword>
<dbReference type="RefSeq" id="WP_311658244.1">
    <property type="nucleotide sequence ID" value="NZ_JAVRHY010000005.1"/>
</dbReference>
<accession>A0ABU3B7W3</accession>
<dbReference type="SUPFAM" id="SSF56024">
    <property type="entry name" value="Phospholipase D/nuclease"/>
    <property type="match status" value="2"/>
</dbReference>
<keyword evidence="3" id="KW-0444">Lipid biosynthesis</keyword>
<gene>
    <name evidence="15" type="primary">cls</name>
    <name evidence="15" type="ORF">RM531_06740</name>
</gene>